<dbReference type="GO" id="GO:0005886">
    <property type="term" value="C:plasma membrane"/>
    <property type="evidence" value="ECO:0007669"/>
    <property type="project" value="UniProtKB-SubCell"/>
</dbReference>
<feature type="topological domain" description="Cytoplasmic" evidence="14">
    <location>
        <begin position="59"/>
        <end position="64"/>
    </location>
</feature>
<gene>
    <name evidence="14" type="primary">dsbB</name>
    <name evidence="16" type="ORF">DM484_22415</name>
</gene>
<dbReference type="GO" id="GO:0006457">
    <property type="term" value="P:protein folding"/>
    <property type="evidence" value="ECO:0007669"/>
    <property type="project" value="InterPro"/>
</dbReference>
<name>A0A2W4SDN0_9GAMM</name>
<accession>A0A2W4SDN0</accession>
<feature type="topological domain" description="Cytoplasmic" evidence="14">
    <location>
        <begin position="159"/>
        <end position="162"/>
    </location>
</feature>
<evidence type="ECO:0000256" key="10">
    <source>
        <dbReference type="ARBA" id="ARBA00023136"/>
    </source>
</evidence>
<evidence type="ECO:0000256" key="2">
    <source>
        <dbReference type="ARBA" id="ARBA00008823"/>
    </source>
</evidence>
<dbReference type="Gene3D" id="1.20.1550.10">
    <property type="entry name" value="DsbB-like"/>
    <property type="match status" value="1"/>
</dbReference>
<evidence type="ECO:0000256" key="5">
    <source>
        <dbReference type="ARBA" id="ARBA00022519"/>
    </source>
</evidence>
<reference evidence="16 17" key="1">
    <citation type="journal article" date="2018" name="Aquat. Microb. Ecol.">
        <title>Gammaproteobacterial methanotrophs dominate.</title>
        <authorList>
            <person name="Rissanen A.J."/>
            <person name="Saarenheimo J."/>
            <person name="Tiirola M."/>
            <person name="Peura S."/>
            <person name="Aalto S.L."/>
            <person name="Karvinen A."/>
            <person name="Nykanen H."/>
        </authorList>
    </citation>
    <scope>NUCLEOTIDE SEQUENCE [LARGE SCALE GENOMIC DNA]</scope>
    <source>
        <strain evidence="16">AMbin10</strain>
    </source>
</reference>
<dbReference type="GO" id="GO:0009055">
    <property type="term" value="F:electron transfer activity"/>
    <property type="evidence" value="ECO:0007669"/>
    <property type="project" value="UniProtKB-UniRule"/>
</dbReference>
<evidence type="ECO:0000256" key="15">
    <source>
        <dbReference type="SAM" id="Phobius"/>
    </source>
</evidence>
<evidence type="ECO:0000256" key="1">
    <source>
        <dbReference type="ARBA" id="ARBA00004429"/>
    </source>
</evidence>
<keyword evidence="6 14" id="KW-0812">Transmembrane</keyword>
<feature type="topological domain" description="Cytoplasmic" evidence="14">
    <location>
        <begin position="1"/>
        <end position="6"/>
    </location>
</feature>
<keyword evidence="13 14" id="KW-0676">Redox-active center</keyword>
<feature type="disulfide bond" description="Redox-active" evidence="14">
    <location>
        <begin position="33"/>
        <end position="36"/>
    </location>
</feature>
<keyword evidence="3 14" id="KW-0813">Transport</keyword>
<feature type="transmembrane region" description="Helical" evidence="15">
    <location>
        <begin position="139"/>
        <end position="158"/>
    </location>
</feature>
<keyword evidence="4 14" id="KW-1003">Cell membrane</keyword>
<evidence type="ECO:0000256" key="8">
    <source>
        <dbReference type="ARBA" id="ARBA00022989"/>
    </source>
</evidence>
<dbReference type="SUPFAM" id="SSF158442">
    <property type="entry name" value="DsbB-like"/>
    <property type="match status" value="1"/>
</dbReference>
<evidence type="ECO:0000256" key="3">
    <source>
        <dbReference type="ARBA" id="ARBA00022448"/>
    </source>
</evidence>
<comment type="caution">
    <text evidence="14">Lacks conserved residue(s) required for the propagation of feature annotation.</text>
</comment>
<dbReference type="Pfam" id="PF02600">
    <property type="entry name" value="DsbB"/>
    <property type="match status" value="1"/>
</dbReference>
<dbReference type="EMBL" id="QJPH01000454">
    <property type="protein sequence ID" value="PZN73560.1"/>
    <property type="molecule type" value="Genomic_DNA"/>
</dbReference>
<feature type="transmembrane region" description="Helical" evidence="15">
    <location>
        <begin position="65"/>
        <end position="86"/>
    </location>
</feature>
<dbReference type="PANTHER" id="PTHR36570:SF3">
    <property type="entry name" value="DISULFIDE BOND FORMATION PROTEIN B"/>
    <property type="match status" value="1"/>
</dbReference>
<comment type="similarity">
    <text evidence="2 14">Belongs to the DsbB family.</text>
</comment>
<keyword evidence="8 14" id="KW-1133">Transmembrane helix</keyword>
<evidence type="ECO:0000256" key="9">
    <source>
        <dbReference type="ARBA" id="ARBA00023002"/>
    </source>
</evidence>
<evidence type="ECO:0000256" key="14">
    <source>
        <dbReference type="HAMAP-Rule" id="MF_00286"/>
    </source>
</evidence>
<evidence type="ECO:0000256" key="13">
    <source>
        <dbReference type="ARBA" id="ARBA00023284"/>
    </source>
</evidence>
<evidence type="ECO:0000313" key="17">
    <source>
        <dbReference type="Proteomes" id="UP000249396"/>
    </source>
</evidence>
<organism evidence="16 17">
    <name type="scientific">Candidatus Methylumidiphilus alinenensis</name>
    <dbReference type="NCBI Taxonomy" id="2202197"/>
    <lineage>
        <taxon>Bacteria</taxon>
        <taxon>Pseudomonadati</taxon>
        <taxon>Pseudomonadota</taxon>
        <taxon>Gammaproteobacteria</taxon>
        <taxon>Methylococcales</taxon>
        <taxon>Candidatus Methylumidiphilus</taxon>
    </lineage>
</organism>
<keyword evidence="5" id="KW-0997">Cell inner membrane</keyword>
<dbReference type="HAMAP" id="MF_00286">
    <property type="entry name" value="DsbB"/>
    <property type="match status" value="1"/>
</dbReference>
<feature type="transmembrane region" description="Helical" evidence="15">
    <location>
        <begin position="6"/>
        <end position="29"/>
    </location>
</feature>
<keyword evidence="12 14" id="KW-0143">Chaperone</keyword>
<evidence type="ECO:0000256" key="6">
    <source>
        <dbReference type="ARBA" id="ARBA00022692"/>
    </source>
</evidence>
<dbReference type="GO" id="GO:0015035">
    <property type="term" value="F:protein-disulfide reductase activity"/>
    <property type="evidence" value="ECO:0007669"/>
    <property type="project" value="UniProtKB-UniRule"/>
</dbReference>
<sequence>MPARTWFFFGFLSCVAMELAAIYFQFVLGLEPCPLCITQRLITFSLAFIFLIGAVHNPGLVGIRIYAGLAALASFAGASVATYHFVIQHLPHEELSSCGPGASYILEHFKLADIVRLFLTGTGDCTQVVWSFLGLSMPFWVGLCFLGLCAFCLWRLVLAFPR</sequence>
<feature type="topological domain" description="Periplasmic" evidence="14">
    <location>
        <begin position="24"/>
        <end position="41"/>
    </location>
</feature>
<dbReference type="AlphaFoldDB" id="A0A2W4SDN0"/>
<keyword evidence="7 14" id="KW-0249">Electron transport</keyword>
<dbReference type="PANTHER" id="PTHR36570">
    <property type="entry name" value="DISULFIDE BOND FORMATION PROTEIN B"/>
    <property type="match status" value="1"/>
</dbReference>
<dbReference type="InterPro" id="IPR050183">
    <property type="entry name" value="DsbB"/>
</dbReference>
<keyword evidence="10 14" id="KW-0472">Membrane</keyword>
<evidence type="ECO:0000256" key="7">
    <source>
        <dbReference type="ARBA" id="ARBA00022982"/>
    </source>
</evidence>
<evidence type="ECO:0000313" key="16">
    <source>
        <dbReference type="EMBL" id="PZN73560.1"/>
    </source>
</evidence>
<comment type="function">
    <text evidence="14">Required for disulfide bond formation in some periplasmic proteins. Acts by oxidizing the DsbA protein.</text>
</comment>
<dbReference type="Proteomes" id="UP000249396">
    <property type="component" value="Unassembled WGS sequence"/>
</dbReference>
<evidence type="ECO:0000256" key="4">
    <source>
        <dbReference type="ARBA" id="ARBA00022475"/>
    </source>
</evidence>
<proteinExistence type="inferred from homology"/>
<dbReference type="InterPro" id="IPR022920">
    <property type="entry name" value="Disulphide_bond_form_DsbB"/>
</dbReference>
<comment type="subcellular location">
    <subcellularLocation>
        <location evidence="1">Cell inner membrane</location>
        <topology evidence="1">Multi-pass membrane protein</topology>
    </subcellularLocation>
    <subcellularLocation>
        <location evidence="14">Cell membrane</location>
        <topology evidence="14">Multi-pass membrane protein</topology>
    </subcellularLocation>
</comment>
<evidence type="ECO:0000256" key="11">
    <source>
        <dbReference type="ARBA" id="ARBA00023157"/>
    </source>
</evidence>
<keyword evidence="9 14" id="KW-0560">Oxidoreductase</keyword>
<feature type="transmembrane region" description="Helical" evidence="15">
    <location>
        <begin position="41"/>
        <end position="59"/>
    </location>
</feature>
<comment type="caution">
    <text evidence="16">The sequence shown here is derived from an EMBL/GenBank/DDBJ whole genome shotgun (WGS) entry which is preliminary data.</text>
</comment>
<dbReference type="InterPro" id="IPR023380">
    <property type="entry name" value="DsbB-like_sf"/>
</dbReference>
<dbReference type="InterPro" id="IPR003752">
    <property type="entry name" value="DiS_bond_form_DsbB/BdbC"/>
</dbReference>
<evidence type="ECO:0000256" key="12">
    <source>
        <dbReference type="ARBA" id="ARBA00023186"/>
    </source>
</evidence>
<protein>
    <recommendedName>
        <fullName evidence="14">Disulfide bond formation protein B</fullName>
    </recommendedName>
    <alternativeName>
        <fullName evidence="14">Disulfide oxidoreductase</fullName>
    </alternativeName>
</protein>
<keyword evidence="11 14" id="KW-1015">Disulfide bond</keyword>